<dbReference type="GO" id="GO:0005881">
    <property type="term" value="C:cytoplasmic microtubule"/>
    <property type="evidence" value="ECO:0007669"/>
    <property type="project" value="TreeGrafter"/>
</dbReference>
<dbReference type="AlphaFoldDB" id="A0A653DWX3"/>
<dbReference type="OrthoDB" id="63891at2759"/>
<dbReference type="InterPro" id="IPR034085">
    <property type="entry name" value="TOG"/>
</dbReference>
<feature type="region of interest" description="Disordered" evidence="1">
    <location>
        <begin position="304"/>
        <end position="337"/>
    </location>
</feature>
<feature type="compositionally biased region" description="Polar residues" evidence="1">
    <location>
        <begin position="648"/>
        <end position="664"/>
    </location>
</feature>
<feature type="compositionally biased region" description="Basic and acidic residues" evidence="1">
    <location>
        <begin position="507"/>
        <end position="520"/>
    </location>
</feature>
<feature type="region of interest" description="Disordered" evidence="1">
    <location>
        <begin position="225"/>
        <end position="279"/>
    </location>
</feature>
<sequence>MDKCFAHRLREGALQTLLAFARLLPRNELHISKMTEFTAAALRDRRRKVRHAALEMLATLAALSSNTEVLDVVTRITSSFPEQQYLLKVVRTRLSRKQLPVVDSNGAVRYSAPRDQTEVEWLSGSSRNGTSSPSSSASSSNHSVNYWRYHSRQDLESLSDLHSSNQDDIIQAGQQGQQVWAIDANSFTKNKSGRRNADRVPAAAAILRPMYVLRPEAAVVHARRKYDRGRSFSPPKRPHYTQVEKQEQMQRRRTLTRQESVEDEDGYVENQGDENKMERVRDYKNHRGFQKSFSSEQLYEDKGAKKDQYFSLSSRSSTTSTESTRSGIWNRDMRSGIPIPITSDTKLRLRTNNASTNMGTNAGPVIAHRSILTSPVTPVRIFQPPPSSHHSHPDTPAPSRLPPPPLSTSGSSESSSGYGTPPPNHRSQQAFVRLDDRPATDGIEDKNNNVDDDRGGADTCSETSKRSDATVVSFADEGELGAVQRTVSPSSAELSDVVEEVQYINEAGRDQNDNLQDRNESIGSYKSESFQQLPFGSRIPQITGDTRSKSKSVVDLHQSFLPDIGCRKNTNSAPPLKDLAISSSREEDLEVDENDSKTPSSSSIKLLTEEMDPPALNLLDVNGSPKEDSNSRKLPRRLTRSQSRRSIKSTPRSVKESTPVSSRSAVKPKELLQQCMAQLSNPEWEVMLQGLKNLSKVARSHPDVVEAQIHTVCANLARHIKNLRSQVARAACHTASELFEACRKSLEMELEEIAGPLLHRTADTNKFLRADANAALDVMCDHMPTSRVITVVTAKGCQHQNAVVRSAAMRLLDDIVRRLGADRVFQLPKEIRDRVLVSGANALTDGSLETRNFGKSMISQLITHPHFQKGLLDAVPQTTLRHIAKTLSAIKSSTMGT</sequence>
<feature type="domain" description="TOG" evidence="2">
    <location>
        <begin position="653"/>
        <end position="895"/>
    </location>
</feature>
<keyword evidence="4" id="KW-1185">Reference proteome</keyword>
<feature type="compositionally biased region" description="Polar residues" evidence="1">
    <location>
        <begin position="521"/>
        <end position="534"/>
    </location>
</feature>
<dbReference type="Gene3D" id="1.25.10.10">
    <property type="entry name" value="Leucine-rich Repeat Variant"/>
    <property type="match status" value="2"/>
</dbReference>
<dbReference type="SMART" id="SM01349">
    <property type="entry name" value="TOG"/>
    <property type="match status" value="1"/>
</dbReference>
<feature type="region of interest" description="Disordered" evidence="1">
    <location>
        <begin position="119"/>
        <end position="142"/>
    </location>
</feature>
<feature type="compositionally biased region" description="Low complexity" evidence="1">
    <location>
        <begin position="123"/>
        <end position="142"/>
    </location>
</feature>
<evidence type="ECO:0000256" key="1">
    <source>
        <dbReference type="SAM" id="MobiDB-lite"/>
    </source>
</evidence>
<reference evidence="3 4" key="1">
    <citation type="submission" date="2019-01" db="EMBL/GenBank/DDBJ databases">
        <authorList>
            <person name="Sayadi A."/>
        </authorList>
    </citation>
    <scope>NUCLEOTIDE SEQUENCE [LARGE SCALE GENOMIC DNA]</scope>
</reference>
<accession>A0A653DWX3</accession>
<dbReference type="GO" id="GO:0005929">
    <property type="term" value="C:cilium"/>
    <property type="evidence" value="ECO:0007669"/>
    <property type="project" value="TreeGrafter"/>
</dbReference>
<dbReference type="InterPro" id="IPR024395">
    <property type="entry name" value="CLASP_N_dom"/>
</dbReference>
<feature type="region of interest" description="Disordered" evidence="1">
    <location>
        <begin position="378"/>
        <end position="427"/>
    </location>
</feature>
<proteinExistence type="predicted"/>
<dbReference type="Pfam" id="PF12348">
    <property type="entry name" value="CLASP_N"/>
    <property type="match status" value="1"/>
</dbReference>
<feature type="compositionally biased region" description="Basic and acidic residues" evidence="1">
    <location>
        <begin position="439"/>
        <end position="456"/>
    </location>
</feature>
<feature type="region of interest" description="Disordered" evidence="1">
    <location>
        <begin position="439"/>
        <end position="467"/>
    </location>
</feature>
<feature type="compositionally biased region" description="Basic residues" evidence="1">
    <location>
        <begin position="633"/>
        <end position="647"/>
    </location>
</feature>
<dbReference type="SUPFAM" id="SSF48371">
    <property type="entry name" value="ARM repeat"/>
    <property type="match status" value="1"/>
</dbReference>
<dbReference type="InterPro" id="IPR016024">
    <property type="entry name" value="ARM-type_fold"/>
</dbReference>
<name>A0A653DWX3_CALMS</name>
<dbReference type="GO" id="GO:0008017">
    <property type="term" value="F:microtubule binding"/>
    <property type="evidence" value="ECO:0007669"/>
    <property type="project" value="TreeGrafter"/>
</dbReference>
<dbReference type="PANTHER" id="PTHR21567:SF87">
    <property type="entry name" value="CRESCERIN-LIKE PROTEIN CHE-12"/>
    <property type="match status" value="1"/>
</dbReference>
<dbReference type="PANTHER" id="PTHR21567">
    <property type="entry name" value="CLASP"/>
    <property type="match status" value="1"/>
</dbReference>
<feature type="compositionally biased region" description="Pro residues" evidence="1">
    <location>
        <begin position="395"/>
        <end position="406"/>
    </location>
</feature>
<dbReference type="EMBL" id="CAACVG010015627">
    <property type="protein sequence ID" value="VEN64627.1"/>
    <property type="molecule type" value="Genomic_DNA"/>
</dbReference>
<gene>
    <name evidence="3" type="ORF">CALMAC_LOCUS21111</name>
</gene>
<dbReference type="GO" id="GO:0000226">
    <property type="term" value="P:microtubule cytoskeleton organization"/>
    <property type="evidence" value="ECO:0007669"/>
    <property type="project" value="UniProtKB-ARBA"/>
</dbReference>
<feature type="compositionally biased region" description="Low complexity" evidence="1">
    <location>
        <begin position="311"/>
        <end position="326"/>
    </location>
</feature>
<organism evidence="3 4">
    <name type="scientific">Callosobruchus maculatus</name>
    <name type="common">Southern cowpea weevil</name>
    <name type="synonym">Pulse bruchid</name>
    <dbReference type="NCBI Taxonomy" id="64391"/>
    <lineage>
        <taxon>Eukaryota</taxon>
        <taxon>Metazoa</taxon>
        <taxon>Ecdysozoa</taxon>
        <taxon>Arthropoda</taxon>
        <taxon>Hexapoda</taxon>
        <taxon>Insecta</taxon>
        <taxon>Pterygota</taxon>
        <taxon>Neoptera</taxon>
        <taxon>Endopterygota</taxon>
        <taxon>Coleoptera</taxon>
        <taxon>Polyphaga</taxon>
        <taxon>Cucujiformia</taxon>
        <taxon>Chrysomeloidea</taxon>
        <taxon>Chrysomelidae</taxon>
        <taxon>Bruchinae</taxon>
        <taxon>Bruchini</taxon>
        <taxon>Callosobruchus</taxon>
    </lineage>
</organism>
<feature type="region of interest" description="Disordered" evidence="1">
    <location>
        <begin position="505"/>
        <end position="551"/>
    </location>
</feature>
<feature type="compositionally biased region" description="Low complexity" evidence="1">
    <location>
        <begin position="407"/>
        <end position="419"/>
    </location>
</feature>
<evidence type="ECO:0000313" key="3">
    <source>
        <dbReference type="EMBL" id="VEN64627.1"/>
    </source>
</evidence>
<protein>
    <recommendedName>
        <fullName evidence="2">TOG domain-containing protein</fullName>
    </recommendedName>
</protein>
<feature type="region of interest" description="Disordered" evidence="1">
    <location>
        <begin position="563"/>
        <end position="667"/>
    </location>
</feature>
<dbReference type="Proteomes" id="UP000410492">
    <property type="component" value="Unassembled WGS sequence"/>
</dbReference>
<dbReference type="InterPro" id="IPR011989">
    <property type="entry name" value="ARM-like"/>
</dbReference>
<evidence type="ECO:0000259" key="2">
    <source>
        <dbReference type="SMART" id="SM01349"/>
    </source>
</evidence>
<evidence type="ECO:0000313" key="4">
    <source>
        <dbReference type="Proteomes" id="UP000410492"/>
    </source>
</evidence>